<keyword evidence="3" id="KW-1185">Reference proteome</keyword>
<reference evidence="3" key="1">
    <citation type="journal article" date="2019" name="Int. J. Syst. Evol. Microbiol.">
        <title>The Global Catalogue of Microorganisms (GCM) 10K type strain sequencing project: providing services to taxonomists for standard genome sequencing and annotation.</title>
        <authorList>
            <consortium name="The Broad Institute Genomics Platform"/>
            <consortium name="The Broad Institute Genome Sequencing Center for Infectious Disease"/>
            <person name="Wu L."/>
            <person name="Ma J."/>
        </authorList>
    </citation>
    <scope>NUCLEOTIDE SEQUENCE [LARGE SCALE GENOMIC DNA]</scope>
    <source>
        <strain evidence="3">ICMP 6774ER</strain>
    </source>
</reference>
<feature type="region of interest" description="Disordered" evidence="1">
    <location>
        <begin position="239"/>
        <end position="337"/>
    </location>
</feature>
<dbReference type="InterPro" id="IPR011044">
    <property type="entry name" value="Quino_amine_DH_bsu"/>
</dbReference>
<gene>
    <name evidence="2" type="ORF">ACFSKW_10645</name>
</gene>
<evidence type="ECO:0000256" key="1">
    <source>
        <dbReference type="SAM" id="MobiDB-lite"/>
    </source>
</evidence>
<feature type="compositionally biased region" description="Low complexity" evidence="1">
    <location>
        <begin position="253"/>
        <end position="263"/>
    </location>
</feature>
<dbReference type="Gene3D" id="2.130.10.10">
    <property type="entry name" value="YVTN repeat-like/Quinoprotein amine dehydrogenase"/>
    <property type="match status" value="1"/>
</dbReference>
<dbReference type="InterPro" id="IPR015943">
    <property type="entry name" value="WD40/YVTN_repeat-like_dom_sf"/>
</dbReference>
<protein>
    <submittedName>
        <fullName evidence="2">YncE family protein</fullName>
    </submittedName>
</protein>
<dbReference type="SUPFAM" id="SSF50969">
    <property type="entry name" value="YVTN repeat-like/Quinoprotein amine dehydrogenase"/>
    <property type="match status" value="1"/>
</dbReference>
<evidence type="ECO:0000313" key="2">
    <source>
        <dbReference type="EMBL" id="MFD1931936.1"/>
    </source>
</evidence>
<feature type="compositionally biased region" description="Pro residues" evidence="1">
    <location>
        <begin position="283"/>
        <end position="297"/>
    </location>
</feature>
<proteinExistence type="predicted"/>
<accession>A0ABW4SR45</accession>
<comment type="caution">
    <text evidence="2">The sequence shown here is derived from an EMBL/GenBank/DDBJ whole genome shotgun (WGS) entry which is preliminary data.</text>
</comment>
<organism evidence="2 3">
    <name type="scientific">Nonomuraea mangrovi</name>
    <dbReference type="NCBI Taxonomy" id="2316207"/>
    <lineage>
        <taxon>Bacteria</taxon>
        <taxon>Bacillati</taxon>
        <taxon>Actinomycetota</taxon>
        <taxon>Actinomycetes</taxon>
        <taxon>Streptosporangiales</taxon>
        <taxon>Streptosporangiaceae</taxon>
        <taxon>Nonomuraea</taxon>
    </lineage>
</organism>
<feature type="compositionally biased region" description="Basic and acidic residues" evidence="1">
    <location>
        <begin position="328"/>
        <end position="337"/>
    </location>
</feature>
<evidence type="ECO:0000313" key="3">
    <source>
        <dbReference type="Proteomes" id="UP001597368"/>
    </source>
</evidence>
<sequence>MAGLAVSQATTATAADSLTPLDNATGSFDIAGDIAVGGGKVFTSMDDRIIVADTEGRLTGAITGLSDVRDLVTTPDGTRLYAALGGSHEVAEINTADLGIIRRIPLAPYQCPSRLALAEHQLWVSYGCPADSSGGAVGVDLSASIPDPVPVPTNPLVDAPKIASAGDTLVVADFWDLRVYDIQNGTPTLRGTINSYDHQLWNGWGQVTLAPDGLTAYTTPGSANDFDAWDLTTLTKARSYGKRGSSPPPSPASSPGLTAPLPACRRSRFPAAPGAKTISRRCPTPPRTPTAPSPSPTSPGSRPRGPTRSTTTTLQTVEAAAPPKRWKSPGDARRHLG</sequence>
<feature type="compositionally biased region" description="Low complexity" evidence="1">
    <location>
        <begin position="298"/>
        <end position="313"/>
    </location>
</feature>
<dbReference type="RefSeq" id="WP_379571747.1">
    <property type="nucleotide sequence ID" value="NZ_JBHUFV010000016.1"/>
</dbReference>
<dbReference type="Proteomes" id="UP001597368">
    <property type="component" value="Unassembled WGS sequence"/>
</dbReference>
<dbReference type="EMBL" id="JBHUFV010000016">
    <property type="protein sequence ID" value="MFD1931936.1"/>
    <property type="molecule type" value="Genomic_DNA"/>
</dbReference>
<name>A0ABW4SR45_9ACTN</name>